<evidence type="ECO:0000313" key="4">
    <source>
        <dbReference type="Proteomes" id="UP000290958"/>
    </source>
</evidence>
<dbReference type="GO" id="GO:0016853">
    <property type="term" value="F:isomerase activity"/>
    <property type="evidence" value="ECO:0007669"/>
    <property type="project" value="UniProtKB-KW"/>
</dbReference>
<evidence type="ECO:0000313" key="3">
    <source>
        <dbReference type="EMBL" id="RXR29883.1"/>
    </source>
</evidence>
<reference evidence="4" key="1">
    <citation type="submission" date="2019-01" db="EMBL/GenBank/DDBJ databases">
        <title>Cytophagaceae bacterium strain CAR-16.</title>
        <authorList>
            <person name="Chen W.-M."/>
        </authorList>
    </citation>
    <scope>NUCLEOTIDE SEQUENCE [LARGE SCALE GENOMIC DNA]</scope>
    <source>
        <strain evidence="4">CHR27</strain>
    </source>
</reference>
<evidence type="ECO:0000256" key="1">
    <source>
        <dbReference type="ARBA" id="ARBA00022723"/>
    </source>
</evidence>
<dbReference type="OrthoDB" id="9808275at2"/>
<keyword evidence="4" id="KW-1185">Reference proteome</keyword>
<dbReference type="RefSeq" id="WP_129403420.1">
    <property type="nucleotide sequence ID" value="NZ_SBKP01000003.1"/>
</dbReference>
<dbReference type="InterPro" id="IPR051804">
    <property type="entry name" value="Carb_Metab_Reg_Kinase/Isom"/>
</dbReference>
<keyword evidence="2" id="KW-0862">Zinc</keyword>
<dbReference type="GO" id="GO:0046872">
    <property type="term" value="F:metal ion binding"/>
    <property type="evidence" value="ECO:0007669"/>
    <property type="project" value="UniProtKB-KW"/>
</dbReference>
<keyword evidence="3" id="KW-0413">Isomerase</keyword>
<dbReference type="InterPro" id="IPR011051">
    <property type="entry name" value="RmlC_Cupin_sf"/>
</dbReference>
<dbReference type="SUPFAM" id="SSF51182">
    <property type="entry name" value="RmlC-like cupins"/>
    <property type="match status" value="1"/>
</dbReference>
<accession>A0A4Q1KJ91</accession>
<dbReference type="Gene3D" id="2.60.120.10">
    <property type="entry name" value="Jelly Rolls"/>
    <property type="match status" value="1"/>
</dbReference>
<dbReference type="Proteomes" id="UP000290958">
    <property type="component" value="Unassembled WGS sequence"/>
</dbReference>
<name>A0A4Q1KJ91_9SPHN</name>
<dbReference type="InterPro" id="IPR014710">
    <property type="entry name" value="RmlC-like_jellyroll"/>
</dbReference>
<gene>
    <name evidence="3" type="ORF">EQG66_04925</name>
</gene>
<protein>
    <submittedName>
        <fullName evidence="3">Mannose-6-phosphate isomerase</fullName>
    </submittedName>
</protein>
<dbReference type="PANTHER" id="PTHR42742">
    <property type="entry name" value="TRANSCRIPTIONAL REPRESSOR MPRA"/>
    <property type="match status" value="1"/>
</dbReference>
<keyword evidence="1" id="KW-0479">Metal-binding</keyword>
<dbReference type="CDD" id="cd07010">
    <property type="entry name" value="cupin_PMI_type_I_N_bac"/>
    <property type="match status" value="1"/>
</dbReference>
<dbReference type="AlphaFoldDB" id="A0A4Q1KJ91"/>
<dbReference type="EMBL" id="SBKP01000003">
    <property type="protein sequence ID" value="RXR29883.1"/>
    <property type="molecule type" value="Genomic_DNA"/>
</dbReference>
<dbReference type="PANTHER" id="PTHR42742:SF3">
    <property type="entry name" value="FRUCTOKINASE"/>
    <property type="match status" value="1"/>
</dbReference>
<organism evidence="3 4">
    <name type="scientific">Sphingobium fluviale</name>
    <dbReference type="NCBI Taxonomy" id="2506423"/>
    <lineage>
        <taxon>Bacteria</taxon>
        <taxon>Pseudomonadati</taxon>
        <taxon>Pseudomonadota</taxon>
        <taxon>Alphaproteobacteria</taxon>
        <taxon>Sphingomonadales</taxon>
        <taxon>Sphingomonadaceae</taxon>
        <taxon>Sphingobium</taxon>
    </lineage>
</organism>
<proteinExistence type="predicted"/>
<sequence>MTHLRLPIHMVEKPWGRDDLPAPFVAPRGQRIGEIWFTPPPELDRLLIKYIFTSEKLSVQVHPSDAQTEAMGIGRQGKEECWLVIAAQPGARLGIGFDREYSEDMLRAAALDGRIEHMLQWHTVQPGDFFYIPANTVHAIGAGVSLIEVQQNSDITYRLYDYGRPRELHLDAALAVARRTPYDAARHARMGTSGEMMLVYGPHFALARLAGPPSGELATAFAHAPFYVMPVSKALGMRGGVISSGECAFVSDIKHLHFPQDCIALIAQHSGGMGQPAPRNEDYTSHVM</sequence>
<comment type="caution">
    <text evidence="3">The sequence shown here is derived from an EMBL/GenBank/DDBJ whole genome shotgun (WGS) entry which is preliminary data.</text>
</comment>
<evidence type="ECO:0000256" key="2">
    <source>
        <dbReference type="ARBA" id="ARBA00022833"/>
    </source>
</evidence>